<sequence length="81" mass="9339">MLNVVCLNKLQEWGDLSKEDPTRKFVFSKLILIKTLASQLHPFQNGREGSTRDEQEDFKVHPFPPTRTSGDHSEQNLLKES</sequence>
<dbReference type="Proteomes" id="UP000827986">
    <property type="component" value="Unassembled WGS sequence"/>
</dbReference>
<name>A0A9D4AV46_9SAUR</name>
<feature type="compositionally biased region" description="Basic and acidic residues" evidence="1">
    <location>
        <begin position="49"/>
        <end position="60"/>
    </location>
</feature>
<evidence type="ECO:0000313" key="3">
    <source>
        <dbReference type="Proteomes" id="UP000827986"/>
    </source>
</evidence>
<comment type="caution">
    <text evidence="2">The sequence shown here is derived from an EMBL/GenBank/DDBJ whole genome shotgun (WGS) entry which is preliminary data.</text>
</comment>
<evidence type="ECO:0000256" key="1">
    <source>
        <dbReference type="SAM" id="MobiDB-lite"/>
    </source>
</evidence>
<proteinExistence type="predicted"/>
<dbReference type="EMBL" id="JAHDVG010000474">
    <property type="protein sequence ID" value="KAH1177477.1"/>
    <property type="molecule type" value="Genomic_DNA"/>
</dbReference>
<feature type="region of interest" description="Disordered" evidence="1">
    <location>
        <begin position="42"/>
        <end position="81"/>
    </location>
</feature>
<keyword evidence="3" id="KW-1185">Reference proteome</keyword>
<protein>
    <submittedName>
        <fullName evidence="2">Uncharacterized protein</fullName>
    </submittedName>
</protein>
<accession>A0A9D4AV46</accession>
<evidence type="ECO:0000313" key="2">
    <source>
        <dbReference type="EMBL" id="KAH1177477.1"/>
    </source>
</evidence>
<dbReference type="AlphaFoldDB" id="A0A9D4AV46"/>
<organism evidence="2 3">
    <name type="scientific">Mauremys mutica</name>
    <name type="common">yellowpond turtle</name>
    <dbReference type="NCBI Taxonomy" id="74926"/>
    <lineage>
        <taxon>Eukaryota</taxon>
        <taxon>Metazoa</taxon>
        <taxon>Chordata</taxon>
        <taxon>Craniata</taxon>
        <taxon>Vertebrata</taxon>
        <taxon>Euteleostomi</taxon>
        <taxon>Archelosauria</taxon>
        <taxon>Testudinata</taxon>
        <taxon>Testudines</taxon>
        <taxon>Cryptodira</taxon>
        <taxon>Durocryptodira</taxon>
        <taxon>Testudinoidea</taxon>
        <taxon>Geoemydidae</taxon>
        <taxon>Geoemydinae</taxon>
        <taxon>Mauremys</taxon>
    </lineage>
</organism>
<reference evidence="2" key="1">
    <citation type="submission" date="2021-09" db="EMBL/GenBank/DDBJ databases">
        <title>The genome of Mauremys mutica provides insights into the evolution of semi-aquatic lifestyle.</title>
        <authorList>
            <person name="Gong S."/>
            <person name="Gao Y."/>
        </authorList>
    </citation>
    <scope>NUCLEOTIDE SEQUENCE</scope>
    <source>
        <strain evidence="2">MM-2020</strain>
        <tissue evidence="2">Muscle</tissue>
    </source>
</reference>
<gene>
    <name evidence="2" type="ORF">KIL84_011179</name>
</gene>
<feature type="compositionally biased region" description="Basic and acidic residues" evidence="1">
    <location>
        <begin position="69"/>
        <end position="81"/>
    </location>
</feature>